<reference evidence="2" key="1">
    <citation type="submission" date="2022-12" db="EMBL/GenBank/DDBJ databases">
        <authorList>
            <person name="Petersen C."/>
        </authorList>
    </citation>
    <scope>NUCLEOTIDE SEQUENCE</scope>
    <source>
        <strain evidence="2">IBT 17660</strain>
    </source>
</reference>
<evidence type="ECO:0000313" key="3">
    <source>
        <dbReference type="Proteomes" id="UP001147760"/>
    </source>
</evidence>
<dbReference type="AlphaFoldDB" id="A0A9X0BGH4"/>
<keyword evidence="1" id="KW-0472">Membrane</keyword>
<evidence type="ECO:0000256" key="1">
    <source>
        <dbReference type="SAM" id="Phobius"/>
    </source>
</evidence>
<keyword evidence="1" id="KW-1133">Transmembrane helix</keyword>
<organism evidence="2 3">
    <name type="scientific">Penicillium desertorum</name>
    <dbReference type="NCBI Taxonomy" id="1303715"/>
    <lineage>
        <taxon>Eukaryota</taxon>
        <taxon>Fungi</taxon>
        <taxon>Dikarya</taxon>
        <taxon>Ascomycota</taxon>
        <taxon>Pezizomycotina</taxon>
        <taxon>Eurotiomycetes</taxon>
        <taxon>Eurotiomycetidae</taxon>
        <taxon>Eurotiales</taxon>
        <taxon>Aspergillaceae</taxon>
        <taxon>Penicillium</taxon>
    </lineage>
</organism>
<reference evidence="2" key="2">
    <citation type="journal article" date="2023" name="IMA Fungus">
        <title>Comparative genomic study of the Penicillium genus elucidates a diverse pangenome and 15 lateral gene transfer events.</title>
        <authorList>
            <person name="Petersen C."/>
            <person name="Sorensen T."/>
            <person name="Nielsen M.R."/>
            <person name="Sondergaard T.E."/>
            <person name="Sorensen J.L."/>
            <person name="Fitzpatrick D.A."/>
            <person name="Frisvad J.C."/>
            <person name="Nielsen K.L."/>
        </authorList>
    </citation>
    <scope>NUCLEOTIDE SEQUENCE</scope>
    <source>
        <strain evidence="2">IBT 17660</strain>
    </source>
</reference>
<protein>
    <submittedName>
        <fullName evidence="2">Signal peptidase complex catalytic subunit SEC11</fullName>
    </submittedName>
</protein>
<evidence type="ECO:0000313" key="2">
    <source>
        <dbReference type="EMBL" id="KAJ5456898.1"/>
    </source>
</evidence>
<dbReference type="Proteomes" id="UP001147760">
    <property type="component" value="Unassembled WGS sequence"/>
</dbReference>
<comment type="caution">
    <text evidence="2">The sequence shown here is derived from an EMBL/GenBank/DDBJ whole genome shotgun (WGS) entry which is preliminary data.</text>
</comment>
<proteinExistence type="predicted"/>
<feature type="transmembrane region" description="Helical" evidence="1">
    <location>
        <begin position="15"/>
        <end position="32"/>
    </location>
</feature>
<dbReference type="EMBL" id="JAPWDO010000009">
    <property type="protein sequence ID" value="KAJ5456898.1"/>
    <property type="molecule type" value="Genomic_DNA"/>
</dbReference>
<keyword evidence="1" id="KW-0812">Transmembrane</keyword>
<name>A0A9X0BGH4_9EURO</name>
<accession>A0A9X0BGH4</accession>
<keyword evidence="3" id="KW-1185">Reference proteome</keyword>
<gene>
    <name evidence="2" type="ORF">N7530_012172</name>
</gene>
<sequence length="89" mass="9740">MPATVRSAPGSRERILLGTFIFDIAVSAAAARKHIWKNRMSRDSAASPNAHPTKACERPDIVKMSSAVIVFSKLEPGCTLINCREMARE</sequence>
<dbReference type="OrthoDB" id="4294857at2759"/>